<evidence type="ECO:0000313" key="2">
    <source>
        <dbReference type="Proteomes" id="UP001060215"/>
    </source>
</evidence>
<organism evidence="1 2">
    <name type="scientific">Camellia lanceoleosa</name>
    <dbReference type="NCBI Taxonomy" id="1840588"/>
    <lineage>
        <taxon>Eukaryota</taxon>
        <taxon>Viridiplantae</taxon>
        <taxon>Streptophyta</taxon>
        <taxon>Embryophyta</taxon>
        <taxon>Tracheophyta</taxon>
        <taxon>Spermatophyta</taxon>
        <taxon>Magnoliopsida</taxon>
        <taxon>eudicotyledons</taxon>
        <taxon>Gunneridae</taxon>
        <taxon>Pentapetalae</taxon>
        <taxon>asterids</taxon>
        <taxon>Ericales</taxon>
        <taxon>Theaceae</taxon>
        <taxon>Camellia</taxon>
    </lineage>
</organism>
<name>A0ACC0I0U1_9ERIC</name>
<dbReference type="Proteomes" id="UP001060215">
    <property type="component" value="Chromosome 2"/>
</dbReference>
<evidence type="ECO:0000313" key="1">
    <source>
        <dbReference type="EMBL" id="KAI8019081.1"/>
    </source>
</evidence>
<keyword evidence="2" id="KW-1185">Reference proteome</keyword>
<reference evidence="1 2" key="1">
    <citation type="journal article" date="2022" name="Plant J.">
        <title>Chromosome-level genome of Camellia lanceoleosa provides a valuable resource for understanding genome evolution and self-incompatibility.</title>
        <authorList>
            <person name="Gong W."/>
            <person name="Xiao S."/>
            <person name="Wang L."/>
            <person name="Liao Z."/>
            <person name="Chang Y."/>
            <person name="Mo W."/>
            <person name="Hu G."/>
            <person name="Li W."/>
            <person name="Zhao G."/>
            <person name="Zhu H."/>
            <person name="Hu X."/>
            <person name="Ji K."/>
            <person name="Xiang X."/>
            <person name="Song Q."/>
            <person name="Yuan D."/>
            <person name="Jin S."/>
            <person name="Zhang L."/>
        </authorList>
    </citation>
    <scope>NUCLEOTIDE SEQUENCE [LARGE SCALE GENOMIC DNA]</scope>
    <source>
        <strain evidence="1">SQ_2022a</strain>
    </source>
</reference>
<proteinExistence type="predicted"/>
<gene>
    <name evidence="1" type="ORF">LOK49_LG04G03118</name>
</gene>
<accession>A0ACC0I0U1</accession>
<protein>
    <submittedName>
        <fullName evidence="1">Uncharacterized protein</fullName>
    </submittedName>
</protein>
<dbReference type="EMBL" id="CM045759">
    <property type="protein sequence ID" value="KAI8019081.1"/>
    <property type="molecule type" value="Genomic_DNA"/>
</dbReference>
<sequence>MATIKANQCAAAVRIEIFSARAVSASRASTRRLPPPRQQSKNDARARVKGKIIGGGADRREAERLGVLEADHDSGSVVELRVRVCCFVGVGGESEGVSDDAFEALDCWICIAVCASHEEIAMGYLRISIEMMWEGHADMSVACAFPCLLGFLAMFSPPTTDRIDEQLGANFPEMDREGNHQL</sequence>
<comment type="caution">
    <text evidence="1">The sequence shown here is derived from an EMBL/GenBank/DDBJ whole genome shotgun (WGS) entry which is preliminary data.</text>
</comment>